<feature type="domain" description="Putative integrase N-terminal" evidence="1">
    <location>
        <begin position="15"/>
        <end position="100"/>
    </location>
</feature>
<gene>
    <name evidence="3" type="ORF">NCTC9081_06135</name>
</gene>
<dbReference type="AlphaFoldDB" id="A0A0A0GWE5"/>
<keyword evidence="3" id="KW-0238">DNA-binding</keyword>
<evidence type="ECO:0000259" key="2">
    <source>
        <dbReference type="Pfam" id="PF12835"/>
    </source>
</evidence>
<protein>
    <submittedName>
        <fullName evidence="3">DNA-binding prophage protein</fullName>
    </submittedName>
</protein>
<reference evidence="3 4" key="1">
    <citation type="submission" date="2018-06" db="EMBL/GenBank/DDBJ databases">
        <authorList>
            <consortium name="Pathogen Informatics"/>
            <person name="Doyle S."/>
        </authorList>
    </citation>
    <scope>NUCLEOTIDE SEQUENCE [LARGE SCALE GENOMIC DNA]</scope>
    <source>
        <strain evidence="3 4">NCTC9081</strain>
    </source>
</reference>
<evidence type="ECO:0000259" key="1">
    <source>
        <dbReference type="Pfam" id="PF12834"/>
    </source>
</evidence>
<dbReference type="Proteomes" id="UP000254716">
    <property type="component" value="Unassembled WGS sequence"/>
</dbReference>
<dbReference type="Pfam" id="PF12834">
    <property type="entry name" value="Phage_int_SAM_2"/>
    <property type="match status" value="1"/>
</dbReference>
<dbReference type="Pfam" id="PF12835">
    <property type="entry name" value="Integrase_1"/>
    <property type="match status" value="1"/>
</dbReference>
<dbReference type="InterPro" id="IPR010998">
    <property type="entry name" value="Integrase_recombinase_N"/>
</dbReference>
<proteinExistence type="predicted"/>
<accession>A0A0A0GWE5</accession>
<dbReference type="GO" id="GO:0003677">
    <property type="term" value="F:DNA binding"/>
    <property type="evidence" value="ECO:0007669"/>
    <property type="project" value="UniProtKB-KW"/>
</dbReference>
<dbReference type="InterPro" id="IPR024456">
    <property type="entry name" value="Integrase_catalytic_putative"/>
</dbReference>
<name>A0A0A0GWE5_ECOLX</name>
<dbReference type="InterPro" id="IPR011010">
    <property type="entry name" value="DNA_brk_join_enz"/>
</dbReference>
<dbReference type="SUPFAM" id="SSF56349">
    <property type="entry name" value="DNA breaking-rejoining enzymes"/>
    <property type="match status" value="1"/>
</dbReference>
<dbReference type="InterPro" id="IPR024457">
    <property type="entry name" value="Putative_integrase_N"/>
</dbReference>
<evidence type="ECO:0000313" key="3">
    <source>
        <dbReference type="EMBL" id="STJ20550.1"/>
    </source>
</evidence>
<sequence>MARKSSRSKVELFCKSFISLARECGGSYATTADRMRIAKYFLNYLRENGIKLRQTSSIKTRHISGYLLSRKAAGISHRTIQNERAVMRAILEKDGRLKIADPSNPLLSNEALGLKDTCRDGKKIAVSPDEFWKAFAKVEKKNPGVAAAMQLSYVLGLRTKEAVQSCKSVQSWLRELNSGCDSLSVVFGTKGGRPRNTTIIDRDAVRHALLYAQKIMDEHDGKLIDRPNIKQAINVFRYHARKAGLSGVKSPHSMRYHFSQEARKFYRKNGYGESEIYARVSMDLGHGDGRGRYVKQVYFNGSDES</sequence>
<organism evidence="3 4">
    <name type="scientific">Escherichia coli</name>
    <dbReference type="NCBI Taxonomy" id="562"/>
    <lineage>
        <taxon>Bacteria</taxon>
        <taxon>Pseudomonadati</taxon>
        <taxon>Pseudomonadota</taxon>
        <taxon>Gammaproteobacteria</taxon>
        <taxon>Enterobacterales</taxon>
        <taxon>Enterobacteriaceae</taxon>
        <taxon>Escherichia</taxon>
    </lineage>
</organism>
<dbReference type="RefSeq" id="WP_047645359.1">
    <property type="nucleotide sequence ID" value="NZ_CP060057.1"/>
</dbReference>
<evidence type="ECO:0000313" key="4">
    <source>
        <dbReference type="Proteomes" id="UP000254716"/>
    </source>
</evidence>
<dbReference type="Gene3D" id="1.10.150.130">
    <property type="match status" value="1"/>
</dbReference>
<dbReference type="EMBL" id="UGCV01000008">
    <property type="protein sequence ID" value="STJ20550.1"/>
    <property type="molecule type" value="Genomic_DNA"/>
</dbReference>
<feature type="domain" description="Integrase catalytic" evidence="2">
    <location>
        <begin position="113"/>
        <end position="261"/>
    </location>
</feature>